<evidence type="ECO:0000313" key="1">
    <source>
        <dbReference type="EMBL" id="KAK4504790.1"/>
    </source>
</evidence>
<protein>
    <submittedName>
        <fullName evidence="1">Uncharacterized protein</fullName>
    </submittedName>
</protein>
<proteinExistence type="predicted"/>
<dbReference type="Proteomes" id="UP001305779">
    <property type="component" value="Unassembled WGS sequence"/>
</dbReference>
<comment type="caution">
    <text evidence="1">The sequence shown here is derived from an EMBL/GenBank/DDBJ whole genome shotgun (WGS) entry which is preliminary data.</text>
</comment>
<reference evidence="1 2" key="1">
    <citation type="journal article" date="2023" name="G3 (Bethesda)">
        <title>A chromosome-level genome assembly of Zasmidium syzygii isolated from banana leaves.</title>
        <authorList>
            <person name="van Westerhoven A.C."/>
            <person name="Mehrabi R."/>
            <person name="Talebi R."/>
            <person name="Steentjes M.B.F."/>
            <person name="Corcolon B."/>
            <person name="Chong P.A."/>
            <person name="Kema G.H.J."/>
            <person name="Seidl M.F."/>
        </authorList>
    </citation>
    <scope>NUCLEOTIDE SEQUENCE [LARGE SCALE GENOMIC DNA]</scope>
    <source>
        <strain evidence="1 2">P124</strain>
    </source>
</reference>
<name>A0ABR0EU44_ZASCE</name>
<evidence type="ECO:0000313" key="2">
    <source>
        <dbReference type="Proteomes" id="UP001305779"/>
    </source>
</evidence>
<keyword evidence="2" id="KW-1185">Reference proteome</keyword>
<sequence length="228" mass="25971">MPSKLEQVAAMLAGLDKYELESTICLARQEINTRPATGCKSLDVPAEIRNIIYDLVATSYLHRWGSYYDDQDRCGLFSANKQIRIEFMDMCYSKSKVTDKIWFASANFSRRYGYLEVDKMSWKTVESPKFKKLLLDGGPCVTTASAGWQKQEDLQQWVRWLHEDEQVQLTKGTLSQDDASIFGIFEATGFHGDENSTKYASFSVMKRAIKAKGLEDELPVFDDGIKLI</sequence>
<organism evidence="1 2">
    <name type="scientific">Zasmidium cellare</name>
    <name type="common">Wine cellar mold</name>
    <name type="synonym">Racodium cellare</name>
    <dbReference type="NCBI Taxonomy" id="395010"/>
    <lineage>
        <taxon>Eukaryota</taxon>
        <taxon>Fungi</taxon>
        <taxon>Dikarya</taxon>
        <taxon>Ascomycota</taxon>
        <taxon>Pezizomycotina</taxon>
        <taxon>Dothideomycetes</taxon>
        <taxon>Dothideomycetidae</taxon>
        <taxon>Mycosphaerellales</taxon>
        <taxon>Mycosphaerellaceae</taxon>
        <taxon>Zasmidium</taxon>
    </lineage>
</organism>
<accession>A0ABR0EU44</accession>
<dbReference type="EMBL" id="JAXOVC010000002">
    <property type="protein sequence ID" value="KAK4504790.1"/>
    <property type="molecule type" value="Genomic_DNA"/>
</dbReference>
<gene>
    <name evidence="1" type="ORF">PRZ48_002752</name>
</gene>